<organism evidence="1 2">
    <name type="scientific">Microcoleus anatoxicus PTRS2</name>
    <dbReference type="NCBI Taxonomy" id="2705321"/>
    <lineage>
        <taxon>Bacteria</taxon>
        <taxon>Bacillati</taxon>
        <taxon>Cyanobacteriota</taxon>
        <taxon>Cyanophyceae</taxon>
        <taxon>Oscillatoriophycideae</taxon>
        <taxon>Oscillatoriales</taxon>
        <taxon>Microcoleaceae</taxon>
        <taxon>Microcoleus</taxon>
        <taxon>Microcoleus anatoxicus</taxon>
    </lineage>
</organism>
<sequence length="111" mass="12105">MKKFHLLFLGVLTSVGMVVSSCDSFVSQEALLDIAVNFAIAKYEKASCEEVAQMQPQSKSTPDSTTDGGKQAALQAKAIELLQNNPELRQKFIDRVAGPIANKMFECNLIP</sequence>
<proteinExistence type="predicted"/>
<keyword evidence="2" id="KW-1185">Reference proteome</keyword>
<evidence type="ECO:0000313" key="2">
    <source>
        <dbReference type="Proteomes" id="UP001384579"/>
    </source>
</evidence>
<dbReference type="Proteomes" id="UP001384579">
    <property type="component" value="Unassembled WGS sequence"/>
</dbReference>
<name>A0ABU8YQH4_9CYAN</name>
<gene>
    <name evidence="1" type="ORF">WMG39_17760</name>
</gene>
<comment type="caution">
    <text evidence="1">The sequence shown here is derived from an EMBL/GenBank/DDBJ whole genome shotgun (WGS) entry which is preliminary data.</text>
</comment>
<reference evidence="1 2" key="1">
    <citation type="journal article" date="2020" name="Harmful Algae">
        <title>Molecular and morphological characterization of a novel dihydroanatoxin-a producing Microcoleus species (cyanobacteria) from the Russian River, California, USA.</title>
        <authorList>
            <person name="Conklin K.Y."/>
            <person name="Stancheva R."/>
            <person name="Otten T.G."/>
            <person name="Fadness R."/>
            <person name="Boyer G.L."/>
            <person name="Read B."/>
            <person name="Zhang X."/>
            <person name="Sheath R.G."/>
        </authorList>
    </citation>
    <scope>NUCLEOTIDE SEQUENCE [LARGE SCALE GENOMIC DNA]</scope>
    <source>
        <strain evidence="1 2">PTRS2</strain>
    </source>
</reference>
<dbReference type="EMBL" id="JBBLXS010000245">
    <property type="protein sequence ID" value="MEK0186684.1"/>
    <property type="molecule type" value="Genomic_DNA"/>
</dbReference>
<evidence type="ECO:0008006" key="3">
    <source>
        <dbReference type="Google" id="ProtNLM"/>
    </source>
</evidence>
<dbReference type="RefSeq" id="WP_340520683.1">
    <property type="nucleotide sequence ID" value="NZ_JBBLXS010000245.1"/>
</dbReference>
<evidence type="ECO:0000313" key="1">
    <source>
        <dbReference type="EMBL" id="MEK0186684.1"/>
    </source>
</evidence>
<accession>A0ABU8YQH4</accession>
<dbReference type="PROSITE" id="PS51257">
    <property type="entry name" value="PROKAR_LIPOPROTEIN"/>
    <property type="match status" value="1"/>
</dbReference>
<protein>
    <recommendedName>
        <fullName evidence="3">Lipoprotein</fullName>
    </recommendedName>
</protein>